<dbReference type="GO" id="GO:0005524">
    <property type="term" value="F:ATP binding"/>
    <property type="evidence" value="ECO:0007669"/>
    <property type="project" value="UniProtKB-UniRule"/>
</dbReference>
<dbReference type="SMART" id="SM00220">
    <property type="entry name" value="S_TKc"/>
    <property type="match status" value="1"/>
</dbReference>
<dbReference type="PIRSF" id="PIRSF000654">
    <property type="entry name" value="Integrin-linked_kinase"/>
    <property type="match status" value="1"/>
</dbReference>
<dbReference type="GO" id="GO:0004674">
    <property type="term" value="F:protein serine/threonine kinase activity"/>
    <property type="evidence" value="ECO:0007669"/>
    <property type="project" value="UniProtKB-KW"/>
</dbReference>
<keyword evidence="1 5" id="KW-0418">Kinase</keyword>
<dbReference type="InterPro" id="IPR011009">
    <property type="entry name" value="Kinase-like_dom_sf"/>
</dbReference>
<comment type="similarity">
    <text evidence="5">Belongs to the protein kinase superfamily.</text>
</comment>
<dbReference type="PROSITE" id="PS00107">
    <property type="entry name" value="PROTEIN_KINASE_ATP"/>
    <property type="match status" value="1"/>
</dbReference>
<keyword evidence="3 4" id="KW-0067">ATP-binding</keyword>
<evidence type="ECO:0000313" key="8">
    <source>
        <dbReference type="Proteomes" id="UP000789342"/>
    </source>
</evidence>
<proteinExistence type="inferred from homology"/>
<sequence>NKVQLDQPPIVIGKGAMGEVYLATYRNETVVVKKSQRDMDILLKEYSNYAKLENHYNILKFYGVMRDSRHSFSLVLEYAQNGNLSSYLKTHTTTFSFKARVCRDIALGLMHCHNNNVLHFDLKPENILLDANLIPKLADFGISKTKSQMILDHGKAGGTLNYVAPERVCRDSKMREYFEKFPKLSDIYSFGLILWSVAKDGGHPYEGLDNEQIKEHKRNPTSMIELLRKLPQDTPEDY</sequence>
<dbReference type="Pfam" id="PF07714">
    <property type="entry name" value="PK_Tyr_Ser-Thr"/>
    <property type="match status" value="1"/>
</dbReference>
<dbReference type="OrthoDB" id="2386054at2759"/>
<feature type="domain" description="Protein kinase" evidence="6">
    <location>
        <begin position="6"/>
        <end position="238"/>
    </location>
</feature>
<dbReference type="PANTHER" id="PTHR44329">
    <property type="entry name" value="SERINE/THREONINE-PROTEIN KINASE TNNI3K-RELATED"/>
    <property type="match status" value="1"/>
</dbReference>
<dbReference type="PROSITE" id="PS50011">
    <property type="entry name" value="PROTEIN_KINASE_DOM"/>
    <property type="match status" value="1"/>
</dbReference>
<dbReference type="AlphaFoldDB" id="A0A9N9NW98"/>
<reference evidence="7" key="1">
    <citation type="submission" date="2021-06" db="EMBL/GenBank/DDBJ databases">
        <authorList>
            <person name="Kallberg Y."/>
            <person name="Tangrot J."/>
            <person name="Rosling A."/>
        </authorList>
    </citation>
    <scope>NUCLEOTIDE SEQUENCE</scope>
    <source>
        <strain evidence="7">CL551</strain>
    </source>
</reference>
<keyword evidence="2 4" id="KW-0547">Nucleotide-binding</keyword>
<evidence type="ECO:0000256" key="2">
    <source>
        <dbReference type="ARBA" id="ARBA00022741"/>
    </source>
</evidence>
<dbReference type="InterPro" id="IPR051681">
    <property type="entry name" value="Ser/Thr_Kinases-Pseudokinases"/>
</dbReference>
<dbReference type="Gene3D" id="1.10.510.10">
    <property type="entry name" value="Transferase(Phosphotransferase) domain 1"/>
    <property type="match status" value="1"/>
</dbReference>
<dbReference type="PANTHER" id="PTHR44329:SF6">
    <property type="entry name" value="RECEPTOR-INTERACTING SERINE_THREONINE-PROTEIN KINASE 1"/>
    <property type="match status" value="1"/>
</dbReference>
<feature type="non-terminal residue" evidence="7">
    <location>
        <position position="238"/>
    </location>
</feature>
<dbReference type="SUPFAM" id="SSF56112">
    <property type="entry name" value="Protein kinase-like (PK-like)"/>
    <property type="match status" value="1"/>
</dbReference>
<dbReference type="InterPro" id="IPR008271">
    <property type="entry name" value="Ser/Thr_kinase_AS"/>
</dbReference>
<dbReference type="Proteomes" id="UP000789342">
    <property type="component" value="Unassembled WGS sequence"/>
</dbReference>
<keyword evidence="1 5" id="KW-0723">Serine/threonine-protein kinase</keyword>
<evidence type="ECO:0000259" key="6">
    <source>
        <dbReference type="PROSITE" id="PS50011"/>
    </source>
</evidence>
<keyword evidence="1 5" id="KW-0808">Transferase</keyword>
<dbReference type="InterPro" id="IPR017441">
    <property type="entry name" value="Protein_kinase_ATP_BS"/>
</dbReference>
<name>A0A9N9NW98_9GLOM</name>
<evidence type="ECO:0000256" key="1">
    <source>
        <dbReference type="ARBA" id="ARBA00022527"/>
    </source>
</evidence>
<organism evidence="7 8">
    <name type="scientific">Acaulospora morrowiae</name>
    <dbReference type="NCBI Taxonomy" id="94023"/>
    <lineage>
        <taxon>Eukaryota</taxon>
        <taxon>Fungi</taxon>
        <taxon>Fungi incertae sedis</taxon>
        <taxon>Mucoromycota</taxon>
        <taxon>Glomeromycotina</taxon>
        <taxon>Glomeromycetes</taxon>
        <taxon>Diversisporales</taxon>
        <taxon>Acaulosporaceae</taxon>
        <taxon>Acaulospora</taxon>
    </lineage>
</organism>
<comment type="caution">
    <text evidence="7">The sequence shown here is derived from an EMBL/GenBank/DDBJ whole genome shotgun (WGS) entry which is preliminary data.</text>
</comment>
<evidence type="ECO:0000256" key="4">
    <source>
        <dbReference type="PROSITE-ProRule" id="PRU10141"/>
    </source>
</evidence>
<dbReference type="PROSITE" id="PS00108">
    <property type="entry name" value="PROTEIN_KINASE_ST"/>
    <property type="match status" value="1"/>
</dbReference>
<dbReference type="InterPro" id="IPR001245">
    <property type="entry name" value="Ser-Thr/Tyr_kinase_cat_dom"/>
</dbReference>
<dbReference type="EMBL" id="CAJVPV010045814">
    <property type="protein sequence ID" value="CAG8769849.1"/>
    <property type="molecule type" value="Genomic_DNA"/>
</dbReference>
<gene>
    <name evidence="7" type="ORF">AMORRO_LOCUS16516</name>
</gene>
<accession>A0A9N9NW98</accession>
<feature type="non-terminal residue" evidence="7">
    <location>
        <position position="1"/>
    </location>
</feature>
<feature type="binding site" evidence="4">
    <location>
        <position position="34"/>
    </location>
    <ligand>
        <name>ATP</name>
        <dbReference type="ChEBI" id="CHEBI:30616"/>
    </ligand>
</feature>
<evidence type="ECO:0000256" key="3">
    <source>
        <dbReference type="ARBA" id="ARBA00022840"/>
    </source>
</evidence>
<evidence type="ECO:0000313" key="7">
    <source>
        <dbReference type="EMBL" id="CAG8769849.1"/>
    </source>
</evidence>
<dbReference type="InterPro" id="IPR000719">
    <property type="entry name" value="Prot_kinase_dom"/>
</dbReference>
<keyword evidence="8" id="KW-1185">Reference proteome</keyword>
<evidence type="ECO:0000256" key="5">
    <source>
        <dbReference type="RuleBase" id="RU000304"/>
    </source>
</evidence>
<dbReference type="PRINTS" id="PR00109">
    <property type="entry name" value="TYRKINASE"/>
</dbReference>
<protein>
    <submittedName>
        <fullName evidence="7">13405_t:CDS:1</fullName>
    </submittedName>
</protein>